<dbReference type="Gene3D" id="4.10.240.10">
    <property type="entry name" value="Zn(2)-C6 fungal-type DNA-binding domain"/>
    <property type="match status" value="1"/>
</dbReference>
<evidence type="ECO:0000256" key="1">
    <source>
        <dbReference type="ARBA" id="ARBA00023242"/>
    </source>
</evidence>
<evidence type="ECO:0000313" key="4">
    <source>
        <dbReference type="EMBL" id="KAH6651754.1"/>
    </source>
</evidence>
<evidence type="ECO:0000259" key="3">
    <source>
        <dbReference type="PROSITE" id="PS50048"/>
    </source>
</evidence>
<dbReference type="SMART" id="SM00066">
    <property type="entry name" value="GAL4"/>
    <property type="match status" value="1"/>
</dbReference>
<dbReference type="EMBL" id="JAGPXC010000006">
    <property type="protein sequence ID" value="KAH6651754.1"/>
    <property type="molecule type" value="Genomic_DNA"/>
</dbReference>
<feature type="region of interest" description="Disordered" evidence="2">
    <location>
        <begin position="89"/>
        <end position="136"/>
    </location>
</feature>
<dbReference type="OrthoDB" id="4491390at2759"/>
<dbReference type="RefSeq" id="XP_045956032.1">
    <property type="nucleotide sequence ID" value="XM_046096266.1"/>
</dbReference>
<organism evidence="4 5">
    <name type="scientific">Truncatella angustata</name>
    <dbReference type="NCBI Taxonomy" id="152316"/>
    <lineage>
        <taxon>Eukaryota</taxon>
        <taxon>Fungi</taxon>
        <taxon>Dikarya</taxon>
        <taxon>Ascomycota</taxon>
        <taxon>Pezizomycotina</taxon>
        <taxon>Sordariomycetes</taxon>
        <taxon>Xylariomycetidae</taxon>
        <taxon>Amphisphaeriales</taxon>
        <taxon>Sporocadaceae</taxon>
        <taxon>Truncatella</taxon>
    </lineage>
</organism>
<dbReference type="GeneID" id="70125159"/>
<dbReference type="InterPro" id="IPR053175">
    <property type="entry name" value="DHMBA_Reg_Transcription_Factor"/>
</dbReference>
<dbReference type="InterPro" id="IPR001138">
    <property type="entry name" value="Zn2Cys6_DnaBD"/>
</dbReference>
<dbReference type="Proteomes" id="UP000758603">
    <property type="component" value="Unassembled WGS sequence"/>
</dbReference>
<dbReference type="SUPFAM" id="SSF57701">
    <property type="entry name" value="Zn2/Cys6 DNA-binding domain"/>
    <property type="match status" value="1"/>
</dbReference>
<comment type="caution">
    <text evidence="4">The sequence shown here is derived from an EMBL/GenBank/DDBJ whole genome shotgun (WGS) entry which is preliminary data.</text>
</comment>
<accession>A0A9P8UGN1</accession>
<protein>
    <recommendedName>
        <fullName evidence="3">Zn(2)-C6 fungal-type domain-containing protein</fullName>
    </recommendedName>
</protein>
<dbReference type="Pfam" id="PF00172">
    <property type="entry name" value="Zn_clus"/>
    <property type="match status" value="1"/>
</dbReference>
<feature type="compositionally biased region" description="Polar residues" evidence="2">
    <location>
        <begin position="120"/>
        <end position="136"/>
    </location>
</feature>
<dbReference type="GO" id="GO:0000981">
    <property type="term" value="F:DNA-binding transcription factor activity, RNA polymerase II-specific"/>
    <property type="evidence" value="ECO:0007669"/>
    <property type="project" value="InterPro"/>
</dbReference>
<dbReference type="CDD" id="cd00067">
    <property type="entry name" value="GAL4"/>
    <property type="match status" value="1"/>
</dbReference>
<dbReference type="GO" id="GO:0008270">
    <property type="term" value="F:zinc ion binding"/>
    <property type="evidence" value="ECO:0007669"/>
    <property type="project" value="InterPro"/>
</dbReference>
<sequence>MVYTGPSKGCLACLKRRVKCDEGKPQCQRCQKAGRECPGYRDPSRIKIRDMTATTINRFEYDRAGPKAKEDGLFDQNYSQSVISLRTRMNEETRRFRGAQAHDDDDDNDEEQTDPVAKRTASNQRSASPSAGWNDNAMNTFVSRSALRVPPWTPPGQHAIAYLTNCYLNVEHQSMDPGYLDVLKLVMRRRNPGQCLQSTLSTLALAAFSRRPVSRAATLDTQASYSVALKTVNDAIGAPGSIFDDELLASIVILALVECLISTKTTGYFNHLYGGITILKARGKRKFHDELGAELFMLLRFELNINNQIRRAARQILMQLGEVSDGDSRQPLPS</sequence>
<reference evidence="4" key="1">
    <citation type="journal article" date="2021" name="Nat. Commun.">
        <title>Genetic determinants of endophytism in the Arabidopsis root mycobiome.</title>
        <authorList>
            <person name="Mesny F."/>
            <person name="Miyauchi S."/>
            <person name="Thiergart T."/>
            <person name="Pickel B."/>
            <person name="Atanasova L."/>
            <person name="Karlsson M."/>
            <person name="Huettel B."/>
            <person name="Barry K.W."/>
            <person name="Haridas S."/>
            <person name="Chen C."/>
            <person name="Bauer D."/>
            <person name="Andreopoulos W."/>
            <person name="Pangilinan J."/>
            <person name="LaButti K."/>
            <person name="Riley R."/>
            <person name="Lipzen A."/>
            <person name="Clum A."/>
            <person name="Drula E."/>
            <person name="Henrissat B."/>
            <person name="Kohler A."/>
            <person name="Grigoriev I.V."/>
            <person name="Martin F.M."/>
            <person name="Hacquard S."/>
        </authorList>
    </citation>
    <scope>NUCLEOTIDE SEQUENCE</scope>
    <source>
        <strain evidence="4">MPI-SDFR-AT-0073</strain>
    </source>
</reference>
<dbReference type="AlphaFoldDB" id="A0A9P8UGN1"/>
<dbReference type="PROSITE" id="PS50048">
    <property type="entry name" value="ZN2_CY6_FUNGAL_2"/>
    <property type="match status" value="1"/>
</dbReference>
<dbReference type="PANTHER" id="PTHR38791">
    <property type="entry name" value="ZN(II)2CYS6 TRANSCRIPTION FACTOR (EUROFUNG)-RELATED-RELATED"/>
    <property type="match status" value="1"/>
</dbReference>
<feature type="domain" description="Zn(2)-C6 fungal-type" evidence="3">
    <location>
        <begin position="9"/>
        <end position="37"/>
    </location>
</feature>
<keyword evidence="5" id="KW-1185">Reference proteome</keyword>
<gene>
    <name evidence="4" type="ORF">BKA67DRAFT_337046</name>
</gene>
<evidence type="ECO:0000313" key="5">
    <source>
        <dbReference type="Proteomes" id="UP000758603"/>
    </source>
</evidence>
<proteinExistence type="predicted"/>
<dbReference type="InterPro" id="IPR036864">
    <property type="entry name" value="Zn2-C6_fun-type_DNA-bd_sf"/>
</dbReference>
<dbReference type="PANTHER" id="PTHR38791:SF13">
    <property type="entry name" value="ZN(2)-C6 FUNGAL-TYPE DOMAIN-CONTAINING PROTEIN"/>
    <property type="match status" value="1"/>
</dbReference>
<name>A0A9P8UGN1_9PEZI</name>
<evidence type="ECO:0000256" key="2">
    <source>
        <dbReference type="SAM" id="MobiDB-lite"/>
    </source>
</evidence>
<keyword evidence="1" id="KW-0539">Nucleus</keyword>
<feature type="compositionally biased region" description="Acidic residues" evidence="2">
    <location>
        <begin position="103"/>
        <end position="113"/>
    </location>
</feature>